<dbReference type="InterPro" id="IPR015943">
    <property type="entry name" value="WD40/YVTN_repeat-like_dom_sf"/>
</dbReference>
<feature type="signal peptide" evidence="2">
    <location>
        <begin position="1"/>
        <end position="25"/>
    </location>
</feature>
<proteinExistence type="predicted"/>
<protein>
    <recommendedName>
        <fullName evidence="3">Fibronectin type-III domain-containing protein</fullName>
    </recommendedName>
</protein>
<dbReference type="EMBL" id="MEUJ01000004">
    <property type="protein sequence ID" value="OGC40370.1"/>
    <property type="molecule type" value="Genomic_DNA"/>
</dbReference>
<dbReference type="Proteomes" id="UP000179242">
    <property type="component" value="Unassembled WGS sequence"/>
</dbReference>
<evidence type="ECO:0000313" key="4">
    <source>
        <dbReference type="EMBL" id="OGC40370.1"/>
    </source>
</evidence>
<accession>A0A1F4U6C7</accession>
<dbReference type="InterPro" id="IPR003961">
    <property type="entry name" value="FN3_dom"/>
</dbReference>
<name>A0A1F4U6C7_UNCSA</name>
<feature type="domain" description="Fibronectin type-III" evidence="3">
    <location>
        <begin position="411"/>
        <end position="516"/>
    </location>
</feature>
<dbReference type="Pfam" id="PF10282">
    <property type="entry name" value="Lactonase"/>
    <property type="match status" value="1"/>
</dbReference>
<dbReference type="Gene3D" id="2.60.40.10">
    <property type="entry name" value="Immunoglobulins"/>
    <property type="match status" value="4"/>
</dbReference>
<evidence type="ECO:0000313" key="5">
    <source>
        <dbReference type="Proteomes" id="UP000179242"/>
    </source>
</evidence>
<evidence type="ECO:0000256" key="2">
    <source>
        <dbReference type="SAM" id="SignalP"/>
    </source>
</evidence>
<organism evidence="4 5">
    <name type="scientific">candidate division WOR-1 bacterium RIFOXYC2_FULL_46_14</name>
    <dbReference type="NCBI Taxonomy" id="1802587"/>
    <lineage>
        <taxon>Bacteria</taxon>
        <taxon>Bacillati</taxon>
        <taxon>Saganbacteria</taxon>
    </lineage>
</organism>
<feature type="chain" id="PRO_5009514762" description="Fibronectin type-III domain-containing protein" evidence="2">
    <location>
        <begin position="26"/>
        <end position="1339"/>
    </location>
</feature>
<dbReference type="Pfam" id="PF01833">
    <property type="entry name" value="TIG"/>
    <property type="match status" value="1"/>
</dbReference>
<evidence type="ECO:0000259" key="3">
    <source>
        <dbReference type="PROSITE" id="PS50853"/>
    </source>
</evidence>
<dbReference type="SUPFAM" id="SSF49265">
    <property type="entry name" value="Fibronectin type III"/>
    <property type="match status" value="1"/>
</dbReference>
<dbReference type="PROSITE" id="PS50853">
    <property type="entry name" value="FN3"/>
    <property type="match status" value="1"/>
</dbReference>
<sequence>MKLGKFGLILLSAVILALTSVQAFAVAVPSQPVCSPVKANPGGGTYHYVFVPDTNSSKIFVHRGVLVGGKLTLTANVASIGPLSGKPYGMVVSPDGKKLYVSLAAGMSFSTVRAYDISNISSIKEDTAFASNKPSSMQSPRQIALTPDGRFLYIADGGSKQVYVIDIVKNQYLASSINTGEFGIYGLAIKEDGSRLAVSVARTDGSVLIYDISQAVGGTFTKVETISNLYNPTYLKYSGYTDSYSTVPVELLYVRVHEVSGDNADVRIYSSTALVPYELLGVARVVNANEQDTANNIWEGMDVSPNGKYLYVNHYRTSAKDGTGVYSYVFKTESIKWSGWDMPSVTDLDTNQKTGNGWLAYGPFKYLSESDSAVLSPDGSILWYAYSDGGFYDFSYATGFYDKDTGELNTPPGKPRIITPVTGQKDVSGNATWEAAIDDNGTPVYDVYYIGTSEVGSGMWKVLGSNVSTTSIAMDSTKLLAGTSYYLKVIAKDSEGLQSLPDSVGPFTMGGGTAPGIAKIIGLENASGTATTDAYVYDTIVITGEGFGSDPGKGKKDTATNNVKIYHTNYSGGLTIRDDTDVSYDGLQVWEWSDKKIKIGIPRSIGTTFIDSGKNELVVTNVLGASNKMALNVKPKIYSINPTSTAQGTSVLVTIEGTALSGTNTVAFGSTSAGAGTLTTPRKSGNSPDGTGANDQLAVLSPAALAVGKYAIEVTIDSQKSNSDVEFEVKTAGTPDIKRVVPNVAPIGGKITVNIEGSNFASDATVSLSKTGQTNLSAVVNSTSSSKINCTFDLTSATTAQIGKWDLVVENKAEAKKGTLEKGFTIADSATKISQIIDDFEYDSKGKPISVVGYNKFATGGDITVAMSTTKKYEGDQAAEITYLKTLQGFRGYNATLKTEQDLSAFDTLVIYTMVDTTSTGELKLQVTGKSTDGKTTANFGGMPTTTYNIKLSDTTFTKHTIPMSALKEVDDKGVEKVAGVDFKSFQARITDYQLVFTGNDASAGPIRADFVAAEGYTAPVIGDIVTSIKRDADTVGSSVTLSWMINKAGVTAVDIYSVSGTSESTTAVYTTDTTKWKAESTNVSATTYTDKAKEGLVGAGYQKYYKVVPTGTTLTATALSLDVVGKFDLGVGPSDTNPERAFISLPLEPTGYTLSTVFGAQPSDDDAIAVIDNNFSITKGKTYSKSAWADISGITALDSLQAGRSYVYTTFTAKHLTVVGKLMEKSNNLTLALGLDSTKTGLNLELIANAFPTPVLISDSKTGLNGLTFGTQGGGLDAAQVSIIDANASIIGDGYAWHNGSASWVDSNTKTSTLMLLPGRGYIVNDPTITSFSWTQSK</sequence>
<comment type="caution">
    <text evidence="4">The sequence shown here is derived from an EMBL/GenBank/DDBJ whole genome shotgun (WGS) entry which is preliminary data.</text>
</comment>
<dbReference type="InterPro" id="IPR036116">
    <property type="entry name" value="FN3_sf"/>
</dbReference>
<dbReference type="Gene3D" id="2.130.10.10">
    <property type="entry name" value="YVTN repeat-like/Quinoprotein amine dehydrogenase"/>
    <property type="match status" value="1"/>
</dbReference>
<dbReference type="SUPFAM" id="SSF75011">
    <property type="entry name" value="3-carboxy-cis,cis-mucoante lactonizing enzyme"/>
    <property type="match status" value="1"/>
</dbReference>
<evidence type="ECO:0000256" key="1">
    <source>
        <dbReference type="SAM" id="MobiDB-lite"/>
    </source>
</evidence>
<reference evidence="4 5" key="1">
    <citation type="journal article" date="2016" name="Nat. Commun.">
        <title>Thousands of microbial genomes shed light on interconnected biogeochemical processes in an aquifer system.</title>
        <authorList>
            <person name="Anantharaman K."/>
            <person name="Brown C.T."/>
            <person name="Hug L.A."/>
            <person name="Sharon I."/>
            <person name="Castelle C.J."/>
            <person name="Probst A.J."/>
            <person name="Thomas B.C."/>
            <person name="Singh A."/>
            <person name="Wilkins M.J."/>
            <person name="Karaoz U."/>
            <person name="Brodie E.L."/>
            <person name="Williams K.H."/>
            <person name="Hubbard S.S."/>
            <person name="Banfield J.F."/>
        </authorList>
    </citation>
    <scope>NUCLEOTIDE SEQUENCE [LARGE SCALE GENOMIC DNA]</scope>
</reference>
<dbReference type="InterPro" id="IPR019405">
    <property type="entry name" value="Lactonase_7-beta_prop"/>
</dbReference>
<keyword evidence="2" id="KW-0732">Signal</keyword>
<dbReference type="InterPro" id="IPR013783">
    <property type="entry name" value="Ig-like_fold"/>
</dbReference>
<dbReference type="InterPro" id="IPR002909">
    <property type="entry name" value="IPT_dom"/>
</dbReference>
<feature type="region of interest" description="Disordered" evidence="1">
    <location>
        <begin position="673"/>
        <end position="692"/>
    </location>
</feature>
<gene>
    <name evidence="4" type="ORF">A2438_03775</name>
</gene>